<dbReference type="RefSeq" id="WP_078190633.1">
    <property type="nucleotide sequence ID" value="NZ_JAMCOZ010000006.1"/>
</dbReference>
<keyword evidence="3" id="KW-1185">Reference proteome</keyword>
<comment type="caution">
    <text evidence="2">The sequence shown here is derived from an EMBL/GenBank/DDBJ whole genome shotgun (WGS) entry which is preliminary data.</text>
</comment>
<evidence type="ECO:0008006" key="4">
    <source>
        <dbReference type="Google" id="ProtNLM"/>
    </source>
</evidence>
<feature type="compositionally biased region" description="Basic and acidic residues" evidence="1">
    <location>
        <begin position="51"/>
        <end position="80"/>
    </location>
</feature>
<evidence type="ECO:0000313" key="2">
    <source>
        <dbReference type="EMBL" id="OOV81956.1"/>
    </source>
</evidence>
<organism evidence="2 3">
    <name type="scientific">Acinetobacter amyesii</name>
    <dbReference type="NCBI Taxonomy" id="2942470"/>
    <lineage>
        <taxon>Bacteria</taxon>
        <taxon>Pseudomonadati</taxon>
        <taxon>Pseudomonadota</taxon>
        <taxon>Gammaproteobacteria</taxon>
        <taxon>Moraxellales</taxon>
        <taxon>Moraxellaceae</taxon>
        <taxon>Acinetobacter</taxon>
    </lineage>
</organism>
<evidence type="ECO:0000256" key="1">
    <source>
        <dbReference type="SAM" id="MobiDB-lite"/>
    </source>
</evidence>
<sequence length="80" mass="9467">MKNWMMYFSLFSILLISGCDFFGNQDQESEGGRFSEQSENSKDQDDDQDEREPHEDDSEHEKDSEHEDEAERAKQQKDDD</sequence>
<dbReference type="PROSITE" id="PS51257">
    <property type="entry name" value="PROKAR_LIPOPROTEIN"/>
    <property type="match status" value="1"/>
</dbReference>
<dbReference type="EMBL" id="MVKX01000006">
    <property type="protein sequence ID" value="OOV81956.1"/>
    <property type="molecule type" value="Genomic_DNA"/>
</dbReference>
<name>A0A1T1GWH1_9GAMM</name>
<evidence type="ECO:0000313" key="3">
    <source>
        <dbReference type="Proteomes" id="UP000191160"/>
    </source>
</evidence>
<dbReference type="Proteomes" id="UP000191160">
    <property type="component" value="Unassembled WGS sequence"/>
</dbReference>
<proteinExistence type="predicted"/>
<dbReference type="AlphaFoldDB" id="A0A1T1GWH1"/>
<gene>
    <name evidence="2" type="ORF">B1202_10990</name>
</gene>
<accession>A0A1T1GWH1</accession>
<feature type="region of interest" description="Disordered" evidence="1">
    <location>
        <begin position="22"/>
        <end position="80"/>
    </location>
</feature>
<protein>
    <recommendedName>
        <fullName evidence="4">Lipoprotein</fullName>
    </recommendedName>
</protein>
<reference evidence="2 3" key="1">
    <citation type="submission" date="2017-02" db="EMBL/GenBank/DDBJ databases">
        <title>Acinetobacter sp. ANC 4945, whole genome shotgun sequencing project.</title>
        <authorList>
            <person name="Radolfova-Krizova L."/>
            <person name="Al Atrouni A."/>
            <person name="Nemec A."/>
        </authorList>
    </citation>
    <scope>NUCLEOTIDE SEQUENCE [LARGE SCALE GENOMIC DNA]</scope>
    <source>
        <strain evidence="2 3">ANC 4945</strain>
    </source>
</reference>